<gene>
    <name evidence="5" type="ORF">PM3016_7322</name>
</gene>
<keyword evidence="6" id="KW-1185">Reference proteome</keyword>
<dbReference type="Proteomes" id="UP000007523">
    <property type="component" value="Chromosome"/>
</dbReference>
<dbReference type="GO" id="GO:0003677">
    <property type="term" value="F:DNA binding"/>
    <property type="evidence" value="ECO:0007669"/>
    <property type="project" value="UniProtKB-KW"/>
</dbReference>
<protein>
    <submittedName>
        <fullName evidence="5">Putative transcriptional regulator</fullName>
    </submittedName>
</protein>
<keyword evidence="3" id="KW-0804">Transcription</keyword>
<name>H6NEB6_9BACL</name>
<dbReference type="PANTHER" id="PTHR42756:SF1">
    <property type="entry name" value="TRANSCRIPTIONAL REPRESSOR OF EMRAB OPERON"/>
    <property type="match status" value="1"/>
</dbReference>
<evidence type="ECO:0000256" key="3">
    <source>
        <dbReference type="ARBA" id="ARBA00023163"/>
    </source>
</evidence>
<dbReference type="PANTHER" id="PTHR42756">
    <property type="entry name" value="TRANSCRIPTIONAL REGULATOR, MARR"/>
    <property type="match status" value="1"/>
</dbReference>
<dbReference type="RefSeq" id="WP_014372689.1">
    <property type="nucleotide sequence ID" value="NC_016935.1"/>
</dbReference>
<accession>H6NEB6</accession>
<dbReference type="PROSITE" id="PS50995">
    <property type="entry name" value="HTH_MARR_2"/>
    <property type="match status" value="1"/>
</dbReference>
<evidence type="ECO:0000313" key="6">
    <source>
        <dbReference type="Proteomes" id="UP000007523"/>
    </source>
</evidence>
<dbReference type="InterPro" id="IPR000835">
    <property type="entry name" value="HTH_MarR-typ"/>
</dbReference>
<keyword evidence="2" id="KW-0238">DNA-binding</keyword>
<dbReference type="Pfam" id="PF01047">
    <property type="entry name" value="MarR"/>
    <property type="match status" value="1"/>
</dbReference>
<dbReference type="AlphaFoldDB" id="H6NEB6"/>
<dbReference type="Gene3D" id="1.10.10.10">
    <property type="entry name" value="Winged helix-like DNA-binding domain superfamily/Winged helix DNA-binding domain"/>
    <property type="match status" value="1"/>
</dbReference>
<dbReference type="STRING" id="1116391.PM3016_7322"/>
<dbReference type="KEGG" id="pmq:PM3016_7322"/>
<organism evidence="5 6">
    <name type="scientific">Paenibacillus mucilaginosus 3016</name>
    <dbReference type="NCBI Taxonomy" id="1116391"/>
    <lineage>
        <taxon>Bacteria</taxon>
        <taxon>Bacillati</taxon>
        <taxon>Bacillota</taxon>
        <taxon>Bacilli</taxon>
        <taxon>Bacillales</taxon>
        <taxon>Paenibacillaceae</taxon>
        <taxon>Paenibacillus</taxon>
    </lineage>
</organism>
<dbReference type="SMART" id="SM00347">
    <property type="entry name" value="HTH_MARR"/>
    <property type="match status" value="1"/>
</dbReference>
<dbReference type="PRINTS" id="PR00598">
    <property type="entry name" value="HTHMARR"/>
</dbReference>
<dbReference type="GO" id="GO:0003700">
    <property type="term" value="F:DNA-binding transcription factor activity"/>
    <property type="evidence" value="ECO:0007669"/>
    <property type="project" value="InterPro"/>
</dbReference>
<reference evidence="5 6" key="1">
    <citation type="journal article" date="2012" name="J. Bacteriol.">
        <title>Complete Genome Sequence of Paenibacillus mucilaginosus 3016, a Bacterium Functional as Microbial Fertilizer.</title>
        <authorList>
            <person name="Ma M."/>
            <person name="Wang Z."/>
            <person name="Li L."/>
            <person name="Jiang X."/>
            <person name="Guan D."/>
            <person name="Cao F."/>
            <person name="Chen H."/>
            <person name="Wang X."/>
            <person name="Shen D."/>
            <person name="Du B."/>
            <person name="Li J."/>
        </authorList>
    </citation>
    <scope>NUCLEOTIDE SEQUENCE [LARGE SCALE GENOMIC DNA]</scope>
    <source>
        <strain evidence="5 6">3016</strain>
    </source>
</reference>
<feature type="domain" description="HTH marR-type" evidence="4">
    <location>
        <begin position="6"/>
        <end position="138"/>
    </location>
</feature>
<dbReference type="InterPro" id="IPR036388">
    <property type="entry name" value="WH-like_DNA-bd_sf"/>
</dbReference>
<dbReference type="SUPFAM" id="SSF46785">
    <property type="entry name" value="Winged helix' DNA-binding domain"/>
    <property type="match status" value="1"/>
</dbReference>
<evidence type="ECO:0000256" key="1">
    <source>
        <dbReference type="ARBA" id="ARBA00023015"/>
    </source>
</evidence>
<proteinExistence type="predicted"/>
<keyword evidence="1" id="KW-0805">Transcription regulation</keyword>
<evidence type="ECO:0000259" key="4">
    <source>
        <dbReference type="PROSITE" id="PS50995"/>
    </source>
</evidence>
<dbReference type="HOGENOM" id="CLU_083287_18_7_9"/>
<evidence type="ECO:0000256" key="2">
    <source>
        <dbReference type="ARBA" id="ARBA00023125"/>
    </source>
</evidence>
<dbReference type="InterPro" id="IPR036390">
    <property type="entry name" value="WH_DNA-bd_sf"/>
</dbReference>
<evidence type="ECO:0000313" key="5">
    <source>
        <dbReference type="EMBL" id="AFC33892.1"/>
    </source>
</evidence>
<dbReference type="EMBL" id="CP003235">
    <property type="protein sequence ID" value="AFC33892.1"/>
    <property type="molecule type" value="Genomic_DNA"/>
</dbReference>
<sequence>MNVYESDSIPFLLSRVMRIHRNRVHGLIQDYEVHPGQPPLLHHLAEQDGQRQSELADKLRVKPATLTVMINRMAKMGLLERRPDPQDQRISRVYLTDKGRLAHEAVREALREMEQVTMARISPEEKLLLRRLLLQMYENLQEPNPD</sequence>